<dbReference type="Gene3D" id="1.25.40.290">
    <property type="entry name" value="ARM repeat domains"/>
    <property type="match status" value="1"/>
</dbReference>
<proteinExistence type="predicted"/>
<dbReference type="InterPro" id="IPR016024">
    <property type="entry name" value="ARM-type_fold"/>
</dbReference>
<accession>A0ABV9MT55</accession>
<evidence type="ECO:0000313" key="2">
    <source>
        <dbReference type="Proteomes" id="UP001595969"/>
    </source>
</evidence>
<dbReference type="Proteomes" id="UP001595969">
    <property type="component" value="Unassembled WGS sequence"/>
</dbReference>
<dbReference type="Gene3D" id="1.20.1660.10">
    <property type="entry name" value="Hypothetical protein (EF3068)"/>
    <property type="match status" value="1"/>
</dbReference>
<sequence>MDIFETFFNQANTEKSGQMAAYMRNQFPFLGIPTPKRREISKNYFKQNEVKQIDWAFIETCWQKEEREFQYLAIDYLLYYRQLLDKKDLPKIQKLITEKAWWDSVDALNAIVRVLVLAFPELKTTMLEWSTAENFWLRRVAILHQLLLKERMDTTLLHQILSNNLNQTEFFINKAIGWSLRDYSKTNPAWVTDFIQENKPQLSALSIREGRKYL</sequence>
<dbReference type="PANTHER" id="PTHR34070:SF1">
    <property type="entry name" value="DNA ALKYLATION REPAIR PROTEIN"/>
    <property type="match status" value="1"/>
</dbReference>
<dbReference type="InterPro" id="IPR014825">
    <property type="entry name" value="DNA_alkylation"/>
</dbReference>
<keyword evidence="2" id="KW-1185">Reference proteome</keyword>
<name>A0ABV9MT55_9ENTE</name>
<dbReference type="RefSeq" id="WP_204654047.1">
    <property type="nucleotide sequence ID" value="NZ_JAFBFD010000018.1"/>
</dbReference>
<reference evidence="2" key="1">
    <citation type="journal article" date="2019" name="Int. J. Syst. Evol. Microbiol.">
        <title>The Global Catalogue of Microorganisms (GCM) 10K type strain sequencing project: providing services to taxonomists for standard genome sequencing and annotation.</title>
        <authorList>
            <consortium name="The Broad Institute Genomics Platform"/>
            <consortium name="The Broad Institute Genome Sequencing Center for Infectious Disease"/>
            <person name="Wu L."/>
            <person name="Ma J."/>
        </authorList>
    </citation>
    <scope>NUCLEOTIDE SEQUENCE [LARGE SCALE GENOMIC DNA]</scope>
    <source>
        <strain evidence="2">CGMCC 1.19032</strain>
    </source>
</reference>
<dbReference type="PANTHER" id="PTHR34070">
    <property type="entry name" value="ARMADILLO-TYPE FOLD"/>
    <property type="match status" value="1"/>
</dbReference>
<protein>
    <submittedName>
        <fullName evidence="1">DNA alkylation repair protein</fullName>
    </submittedName>
</protein>
<organism evidence="1 2">
    <name type="scientific">Enterococcus lemanii</name>
    <dbReference type="NCBI Taxonomy" id="1159752"/>
    <lineage>
        <taxon>Bacteria</taxon>
        <taxon>Bacillati</taxon>
        <taxon>Bacillota</taxon>
        <taxon>Bacilli</taxon>
        <taxon>Lactobacillales</taxon>
        <taxon>Enterococcaceae</taxon>
        <taxon>Enterococcus</taxon>
    </lineage>
</organism>
<comment type="caution">
    <text evidence="1">The sequence shown here is derived from an EMBL/GenBank/DDBJ whole genome shotgun (WGS) entry which is preliminary data.</text>
</comment>
<dbReference type="CDD" id="cd07064">
    <property type="entry name" value="AlkD_like_1"/>
    <property type="match status" value="1"/>
</dbReference>
<dbReference type="EMBL" id="JBHSGS010000010">
    <property type="protein sequence ID" value="MFC4718485.1"/>
    <property type="molecule type" value="Genomic_DNA"/>
</dbReference>
<gene>
    <name evidence="1" type="ORF">ACFO5I_01820</name>
</gene>
<dbReference type="Pfam" id="PF08713">
    <property type="entry name" value="DNA_alkylation"/>
    <property type="match status" value="1"/>
</dbReference>
<dbReference type="SUPFAM" id="SSF48371">
    <property type="entry name" value="ARM repeat"/>
    <property type="match status" value="1"/>
</dbReference>
<evidence type="ECO:0000313" key="1">
    <source>
        <dbReference type="EMBL" id="MFC4718485.1"/>
    </source>
</evidence>